<reference evidence="3 4" key="1">
    <citation type="submission" date="2017-10" db="EMBL/GenBank/DDBJ databases">
        <title>Novel microbial diversity and functional potential in the marine mammal oral microbiome.</title>
        <authorList>
            <person name="Dudek N.K."/>
            <person name="Sun C.L."/>
            <person name="Burstein D."/>
            <person name="Kantor R.S."/>
            <person name="Aliaga Goltsman D.S."/>
            <person name="Bik E.M."/>
            <person name="Thomas B.C."/>
            <person name="Banfield J.F."/>
            <person name="Relman D.A."/>
        </authorList>
    </citation>
    <scope>NUCLEOTIDE SEQUENCE [LARGE SCALE GENOMIC DNA]</scope>
    <source>
        <strain evidence="3">DOLZORAL124_49_17</strain>
    </source>
</reference>
<evidence type="ECO:0000313" key="3">
    <source>
        <dbReference type="EMBL" id="PID58008.1"/>
    </source>
</evidence>
<dbReference type="Pfam" id="PF05036">
    <property type="entry name" value="SPOR"/>
    <property type="match status" value="1"/>
</dbReference>
<protein>
    <recommendedName>
        <fullName evidence="2">SPOR domain-containing protein</fullName>
    </recommendedName>
</protein>
<dbReference type="SUPFAM" id="SSF110997">
    <property type="entry name" value="Sporulation related repeat"/>
    <property type="match status" value="1"/>
</dbReference>
<feature type="signal peptide" evidence="1">
    <location>
        <begin position="1"/>
        <end position="33"/>
    </location>
</feature>
<name>A0A2G6E8D0_9BACT</name>
<accession>A0A2G6E8D0</accession>
<gene>
    <name evidence="3" type="ORF">CSB45_04785</name>
</gene>
<evidence type="ECO:0000256" key="1">
    <source>
        <dbReference type="SAM" id="SignalP"/>
    </source>
</evidence>
<organism evidence="3 4">
    <name type="scientific">candidate division KSB3 bacterium</name>
    <dbReference type="NCBI Taxonomy" id="2044937"/>
    <lineage>
        <taxon>Bacteria</taxon>
        <taxon>candidate division KSB3</taxon>
    </lineage>
</organism>
<dbReference type="PROSITE" id="PS51724">
    <property type="entry name" value="SPOR"/>
    <property type="match status" value="1"/>
</dbReference>
<dbReference type="InterPro" id="IPR036680">
    <property type="entry name" value="SPOR-like_sf"/>
</dbReference>
<evidence type="ECO:0000259" key="2">
    <source>
        <dbReference type="PROSITE" id="PS51724"/>
    </source>
</evidence>
<keyword evidence="1" id="KW-0732">Signal</keyword>
<dbReference type="EMBL" id="PDPS01000024">
    <property type="protein sequence ID" value="PID58008.1"/>
    <property type="molecule type" value="Genomic_DNA"/>
</dbReference>
<dbReference type="Proteomes" id="UP000229740">
    <property type="component" value="Unassembled WGS sequence"/>
</dbReference>
<proteinExistence type="predicted"/>
<evidence type="ECO:0000313" key="4">
    <source>
        <dbReference type="Proteomes" id="UP000229740"/>
    </source>
</evidence>
<feature type="chain" id="PRO_5013842035" description="SPOR domain-containing protein" evidence="1">
    <location>
        <begin position="34"/>
        <end position="442"/>
    </location>
</feature>
<feature type="domain" description="SPOR" evidence="2">
    <location>
        <begin position="363"/>
        <end position="442"/>
    </location>
</feature>
<dbReference type="GO" id="GO:0042834">
    <property type="term" value="F:peptidoglycan binding"/>
    <property type="evidence" value="ECO:0007669"/>
    <property type="project" value="InterPro"/>
</dbReference>
<dbReference type="AlphaFoldDB" id="A0A2G6E8D0"/>
<dbReference type="InterPro" id="IPR007730">
    <property type="entry name" value="SPOR-like_dom"/>
</dbReference>
<comment type="caution">
    <text evidence="3">The sequence shown here is derived from an EMBL/GenBank/DDBJ whole genome shotgun (WGS) entry which is preliminary data.</text>
</comment>
<sequence length="442" mass="49854">MFFRRTLMQRSAFFSCAFNIIICCLLSVTSAFAESASSEWDVTSLKVDLLNHQGANGDIQVDQNGWVHLGANHLEGGDLTYLVKTGRLTSSDILEVWVDGFSSSNSLDIGPTLFIGPNKNRFEQLTRISGDAWRPFVFRFADDSHYGDVTDPSNRNESWRIRYPSSKYEVRRIDKAPNELLNYQTLPIRISITGAEDFVIKRLEVVVYRAGHGYRVPSRRHHIVNVDPSRVHRGGRITVQLSPEAYREDLDYYIIDADGREHRVYPQLESSRERVCLSAQGDAFSGCGRYRVKVVDRKQRYSDSKSFDYVCPRVVKKIKATPTPAPVLDSCASPCLPKRAPGPVVPQILPAVPPPPPVIKAASLYHRDFTIQVGAFMTQGSAISLVDKLRSLGYDAYISEVTQNNCLLFRVRVGRYAGKSYARQDARSLRQRGFDTWITTMS</sequence>
<dbReference type="Gene3D" id="3.30.70.1070">
    <property type="entry name" value="Sporulation related repeat"/>
    <property type="match status" value="1"/>
</dbReference>